<dbReference type="AlphaFoldDB" id="A0A815LSF0"/>
<dbReference type="InterPro" id="IPR036398">
    <property type="entry name" value="CA_dom_sf"/>
</dbReference>
<evidence type="ECO:0000256" key="6">
    <source>
        <dbReference type="ARBA" id="ARBA00048348"/>
    </source>
</evidence>
<keyword evidence="3" id="KW-0479">Metal-binding</keyword>
<feature type="domain" description="Alpha-carbonic anhydrase" evidence="7">
    <location>
        <begin position="1"/>
        <end position="193"/>
    </location>
</feature>
<dbReference type="PROSITE" id="PS51144">
    <property type="entry name" value="ALPHA_CA_2"/>
    <property type="match status" value="1"/>
</dbReference>
<gene>
    <name evidence="8" type="ORF">IZO911_LOCUS3207</name>
    <name evidence="11" type="ORF">KXQ929_LOCUS22097</name>
    <name evidence="10" type="ORF">OKA104_LOCUS8640</name>
    <name evidence="9" type="ORF">VCS650_LOCUS37203</name>
</gene>
<dbReference type="EMBL" id="CAJNON010000982">
    <property type="protein sequence ID" value="CAF1412539.1"/>
    <property type="molecule type" value="Genomic_DNA"/>
</dbReference>
<keyword evidence="5" id="KW-0456">Lyase</keyword>
<dbReference type="Proteomes" id="UP000663881">
    <property type="component" value="Unassembled WGS sequence"/>
</dbReference>
<sequence length="193" mass="21663">MWSETFPVCAGRRQSPINLEYFSIVNRKFPPFLFSQNFEEYLLFTLKNNGHTIVGELAPQTPSSIILELGGGGLPGIFQFTNFHLHWGGSPSEGSEHTINGLHGAGEAHFVFTNPITKQIAVLAFFIVISADQQQSAWRSYVDNAVTLIREGIQVPFITNLMQLMETENNFQDFWRYDGSLTTPPCTESVICE</sequence>
<comment type="caution">
    <text evidence="9">The sequence shown here is derived from an EMBL/GenBank/DDBJ whole genome shotgun (WGS) entry which is preliminary data.</text>
</comment>
<organism evidence="9 12">
    <name type="scientific">Adineta steineri</name>
    <dbReference type="NCBI Taxonomy" id="433720"/>
    <lineage>
        <taxon>Eukaryota</taxon>
        <taxon>Metazoa</taxon>
        <taxon>Spiralia</taxon>
        <taxon>Gnathifera</taxon>
        <taxon>Rotifera</taxon>
        <taxon>Eurotatoria</taxon>
        <taxon>Bdelloidea</taxon>
        <taxon>Adinetida</taxon>
        <taxon>Adinetidae</taxon>
        <taxon>Adineta</taxon>
    </lineage>
</organism>
<dbReference type="InterPro" id="IPR023561">
    <property type="entry name" value="Carbonic_anhydrase_a-class"/>
</dbReference>
<evidence type="ECO:0000313" key="9">
    <source>
        <dbReference type="EMBL" id="CAF1412539.1"/>
    </source>
</evidence>
<keyword evidence="4" id="KW-0862">Zinc</keyword>
<evidence type="ECO:0000256" key="5">
    <source>
        <dbReference type="ARBA" id="ARBA00023239"/>
    </source>
</evidence>
<evidence type="ECO:0000256" key="2">
    <source>
        <dbReference type="ARBA" id="ARBA00012925"/>
    </source>
</evidence>
<dbReference type="EMBL" id="CAJNOE010000016">
    <property type="protein sequence ID" value="CAF0735789.1"/>
    <property type="molecule type" value="Genomic_DNA"/>
</dbReference>
<comment type="similarity">
    <text evidence="1">Belongs to the alpha-carbonic anhydrase family.</text>
</comment>
<evidence type="ECO:0000256" key="3">
    <source>
        <dbReference type="ARBA" id="ARBA00022723"/>
    </source>
</evidence>
<dbReference type="Gene3D" id="3.10.200.10">
    <property type="entry name" value="Alpha carbonic anhydrase"/>
    <property type="match status" value="1"/>
</dbReference>
<evidence type="ECO:0000259" key="7">
    <source>
        <dbReference type="PROSITE" id="PS51144"/>
    </source>
</evidence>
<dbReference type="GO" id="GO:0008270">
    <property type="term" value="F:zinc ion binding"/>
    <property type="evidence" value="ECO:0007669"/>
    <property type="project" value="InterPro"/>
</dbReference>
<dbReference type="EMBL" id="CAJOBB010001665">
    <property type="protein sequence ID" value="CAF3887499.1"/>
    <property type="molecule type" value="Genomic_DNA"/>
</dbReference>
<protein>
    <recommendedName>
        <fullName evidence="2">carbonic anhydrase</fullName>
        <ecNumber evidence="2">4.2.1.1</ecNumber>
    </recommendedName>
</protein>
<evidence type="ECO:0000256" key="1">
    <source>
        <dbReference type="ARBA" id="ARBA00010718"/>
    </source>
</evidence>
<dbReference type="EMBL" id="CAJOAY010000352">
    <property type="protein sequence ID" value="CAF3640784.1"/>
    <property type="molecule type" value="Genomic_DNA"/>
</dbReference>
<dbReference type="Proteomes" id="UP000663868">
    <property type="component" value="Unassembled WGS sequence"/>
</dbReference>
<reference evidence="9" key="1">
    <citation type="submission" date="2021-02" db="EMBL/GenBank/DDBJ databases">
        <authorList>
            <person name="Nowell W R."/>
        </authorList>
    </citation>
    <scope>NUCLEOTIDE SEQUENCE</scope>
</reference>
<dbReference type="Proteomes" id="UP000663891">
    <property type="component" value="Unassembled WGS sequence"/>
</dbReference>
<dbReference type="Proteomes" id="UP000663860">
    <property type="component" value="Unassembled WGS sequence"/>
</dbReference>
<dbReference type="SMART" id="SM01057">
    <property type="entry name" value="Carb_anhydrase"/>
    <property type="match status" value="1"/>
</dbReference>
<dbReference type="PANTHER" id="PTHR18952:SF265">
    <property type="entry name" value="CARBONIC ANHYDRASE"/>
    <property type="match status" value="1"/>
</dbReference>
<name>A0A815LSF0_9BILA</name>
<dbReference type="Pfam" id="PF00194">
    <property type="entry name" value="Carb_anhydrase"/>
    <property type="match status" value="1"/>
</dbReference>
<dbReference type="CDD" id="cd00326">
    <property type="entry name" value="alpha_CA"/>
    <property type="match status" value="1"/>
</dbReference>
<dbReference type="OrthoDB" id="429145at2759"/>
<evidence type="ECO:0000313" key="12">
    <source>
        <dbReference type="Proteomes" id="UP000663891"/>
    </source>
</evidence>
<evidence type="ECO:0000313" key="10">
    <source>
        <dbReference type="EMBL" id="CAF3640784.1"/>
    </source>
</evidence>
<comment type="catalytic activity">
    <reaction evidence="6">
        <text>hydrogencarbonate + H(+) = CO2 + H2O</text>
        <dbReference type="Rhea" id="RHEA:10748"/>
        <dbReference type="ChEBI" id="CHEBI:15377"/>
        <dbReference type="ChEBI" id="CHEBI:15378"/>
        <dbReference type="ChEBI" id="CHEBI:16526"/>
        <dbReference type="ChEBI" id="CHEBI:17544"/>
        <dbReference type="EC" id="4.2.1.1"/>
    </reaction>
</comment>
<dbReference type="SUPFAM" id="SSF51069">
    <property type="entry name" value="Carbonic anhydrase"/>
    <property type="match status" value="1"/>
</dbReference>
<accession>A0A815LSF0</accession>
<evidence type="ECO:0000313" key="8">
    <source>
        <dbReference type="EMBL" id="CAF0735789.1"/>
    </source>
</evidence>
<evidence type="ECO:0000313" key="11">
    <source>
        <dbReference type="EMBL" id="CAF3887499.1"/>
    </source>
</evidence>
<dbReference type="PANTHER" id="PTHR18952">
    <property type="entry name" value="CARBONIC ANHYDRASE"/>
    <property type="match status" value="1"/>
</dbReference>
<dbReference type="GO" id="GO:0004089">
    <property type="term" value="F:carbonate dehydratase activity"/>
    <property type="evidence" value="ECO:0007669"/>
    <property type="project" value="UniProtKB-EC"/>
</dbReference>
<proteinExistence type="inferred from homology"/>
<dbReference type="InterPro" id="IPR001148">
    <property type="entry name" value="CA_dom"/>
</dbReference>
<dbReference type="EC" id="4.2.1.1" evidence="2"/>
<evidence type="ECO:0000256" key="4">
    <source>
        <dbReference type="ARBA" id="ARBA00022833"/>
    </source>
</evidence>